<evidence type="ECO:0000256" key="1">
    <source>
        <dbReference type="SAM" id="MobiDB-lite"/>
    </source>
</evidence>
<dbReference type="PANTHER" id="PTHR12197:SF251">
    <property type="entry name" value="EG:BACR7C10.4 PROTEIN"/>
    <property type="match status" value="1"/>
</dbReference>
<organism evidence="2 3">
    <name type="scientific">Blomia tropicalis</name>
    <name type="common">Mite</name>
    <dbReference type="NCBI Taxonomy" id="40697"/>
    <lineage>
        <taxon>Eukaryota</taxon>
        <taxon>Metazoa</taxon>
        <taxon>Ecdysozoa</taxon>
        <taxon>Arthropoda</taxon>
        <taxon>Chelicerata</taxon>
        <taxon>Arachnida</taxon>
        <taxon>Acari</taxon>
        <taxon>Acariformes</taxon>
        <taxon>Sarcoptiformes</taxon>
        <taxon>Astigmata</taxon>
        <taxon>Glycyphagoidea</taxon>
        <taxon>Echimyopodidae</taxon>
        <taxon>Blomia</taxon>
    </lineage>
</organism>
<gene>
    <name evidence="2" type="ORF">RDWZM_007862</name>
</gene>
<sequence>MVERQQHVSEKYHFVEHIGPYKRDWNCLMDHYDDIIHDPSAMHTFEYVYDELELLFDGSIRNGIEYRKLTQIVSMEMLIRIYGKILVNSFAIQESGDRTKDHGNSLRQIGRGVYLGPSIFDHSCSPDAMFTFDGTRLYLIALRDLYTDDVRQIYISYIDELETFTERQRQLRSAFYFDCACTRCTNQSFIDDGDENLQLRMLNEKIEDLYANTRFESRYVLLAQHKLHFISSISRLTQPNLHLLSNNLIAIDMKERTMCDNVCQLIDDANIENELIRCNTILAVRVSDFLASYRCNARQMERLVNIYRRYYGDHHPRLLNKIYHFIGLLLVKIAIIIDERRHRLIGNINNLPLNHLADTQLDACLQVLVRLYRQSRSIQTFIDESIDSCPSSLKNGDVYRSIIIGATLIDENSSQKKQIEYSNRTSSYRDLLQQNGQLVEHNRTQTDDSNGGTEDTRKQ</sequence>
<reference evidence="2" key="1">
    <citation type="submission" date="2022-12" db="EMBL/GenBank/DDBJ databases">
        <title>Genome assemblies of Blomia tropicalis.</title>
        <authorList>
            <person name="Cui Y."/>
        </authorList>
    </citation>
    <scope>NUCLEOTIDE SEQUENCE</scope>
    <source>
        <tissue evidence="2">Adult mites</tissue>
    </source>
</reference>
<comment type="caution">
    <text evidence="2">The sequence shown here is derived from an EMBL/GenBank/DDBJ whole genome shotgun (WGS) entry which is preliminary data.</text>
</comment>
<proteinExistence type="predicted"/>
<dbReference type="OMA" id="NCLMDHY"/>
<name>A0A9Q0LZW6_BLOTA</name>
<dbReference type="AlphaFoldDB" id="A0A9Q0LZW6"/>
<dbReference type="Proteomes" id="UP001142055">
    <property type="component" value="Chromosome 3"/>
</dbReference>
<dbReference type="InterPro" id="IPR050869">
    <property type="entry name" value="H3K4_H4K5_MeTrfase"/>
</dbReference>
<evidence type="ECO:0000313" key="2">
    <source>
        <dbReference type="EMBL" id="KAJ6216705.1"/>
    </source>
</evidence>
<dbReference type="InterPro" id="IPR046341">
    <property type="entry name" value="SET_dom_sf"/>
</dbReference>
<dbReference type="PANTHER" id="PTHR12197">
    <property type="entry name" value="HISTONE-LYSINE N-METHYLTRANSFERASE SMYD"/>
    <property type="match status" value="1"/>
</dbReference>
<protein>
    <recommendedName>
        <fullName evidence="4">SET domain-containing protein</fullName>
    </recommendedName>
</protein>
<evidence type="ECO:0000313" key="3">
    <source>
        <dbReference type="Proteomes" id="UP001142055"/>
    </source>
</evidence>
<dbReference type="GO" id="GO:0005634">
    <property type="term" value="C:nucleus"/>
    <property type="evidence" value="ECO:0007669"/>
    <property type="project" value="TreeGrafter"/>
</dbReference>
<accession>A0A9Q0LZW6</accession>
<keyword evidence="3" id="KW-1185">Reference proteome</keyword>
<dbReference type="Gene3D" id="2.170.270.10">
    <property type="entry name" value="SET domain"/>
    <property type="match status" value="1"/>
</dbReference>
<dbReference type="EMBL" id="JAPWDV010000003">
    <property type="protein sequence ID" value="KAJ6216705.1"/>
    <property type="molecule type" value="Genomic_DNA"/>
</dbReference>
<dbReference type="SUPFAM" id="SSF82199">
    <property type="entry name" value="SET domain"/>
    <property type="match status" value="1"/>
</dbReference>
<dbReference type="Gene3D" id="1.10.220.160">
    <property type="match status" value="1"/>
</dbReference>
<evidence type="ECO:0008006" key="4">
    <source>
        <dbReference type="Google" id="ProtNLM"/>
    </source>
</evidence>
<feature type="region of interest" description="Disordered" evidence="1">
    <location>
        <begin position="435"/>
        <end position="459"/>
    </location>
</feature>